<dbReference type="OrthoDB" id="9857172at2"/>
<dbReference type="HOGENOM" id="CLU_1702307_0_0_14"/>
<evidence type="ECO:0000313" key="3">
    <source>
        <dbReference type="Proteomes" id="UP000008637"/>
    </source>
</evidence>
<reference evidence="2 3" key="1">
    <citation type="journal article" date="2011" name="J. Bacteriol.">
        <title>Complete genome sequence of Mycoplasma haemofelis, a hemotropic mycoplasma.</title>
        <authorList>
            <person name="Barker E.N."/>
            <person name="Helps C.R."/>
            <person name="Peters I.R."/>
            <person name="Darby A.C."/>
            <person name="Radford A.D."/>
            <person name="Tasker S."/>
        </authorList>
    </citation>
    <scope>NUCLEOTIDE SEQUENCE [LARGE SCALE GENOMIC DNA]</scope>
    <source>
        <strain evidence="2 3">Langford 1</strain>
    </source>
</reference>
<feature type="region of interest" description="Disordered" evidence="1">
    <location>
        <begin position="51"/>
        <end position="78"/>
    </location>
</feature>
<dbReference type="KEGG" id="mha:HF1_06740"/>
<evidence type="ECO:0000313" key="2">
    <source>
        <dbReference type="EMBL" id="CBY92682.1"/>
    </source>
</evidence>
<dbReference type="Proteomes" id="UP000008637">
    <property type="component" value="Chromosome"/>
</dbReference>
<accession>E8ZHR1</accession>
<dbReference type="EMBL" id="FR773153">
    <property type="protein sequence ID" value="CBY92682.1"/>
    <property type="molecule type" value="Genomic_DNA"/>
</dbReference>
<dbReference type="AlphaFoldDB" id="E8ZHR1"/>
<name>E8ZHR1_MYCHL</name>
<protein>
    <submittedName>
        <fullName evidence="2">Uncharacterized protein</fullName>
    </submittedName>
</protein>
<gene>
    <name evidence="2" type="ordered locus">HF1_06740</name>
</gene>
<feature type="compositionally biased region" description="Low complexity" evidence="1">
    <location>
        <begin position="59"/>
        <end position="78"/>
    </location>
</feature>
<proteinExistence type="predicted"/>
<evidence type="ECO:0000256" key="1">
    <source>
        <dbReference type="SAM" id="MobiDB-lite"/>
    </source>
</evidence>
<organism evidence="2 3">
    <name type="scientific">Mycoplasma haemofelis (strain Langford 1)</name>
    <name type="common">Haemobartonella felis</name>
    <dbReference type="NCBI Taxonomy" id="941640"/>
    <lineage>
        <taxon>Bacteria</taxon>
        <taxon>Bacillati</taxon>
        <taxon>Mycoplasmatota</taxon>
        <taxon>Mollicutes</taxon>
        <taxon>Mycoplasmataceae</taxon>
        <taxon>Mycoplasma</taxon>
    </lineage>
</organism>
<keyword evidence="3" id="KW-1185">Reference proteome</keyword>
<sequence length="154" mass="17672">MEFSKLFLGGALLGASGLIGAYFDVFPRWDDLSRESISTLRGGEEPVKVSQLVEQSAPTSEVTSTTTSEGESSSKSKGNAFAVKSSWYRYVVKVDDKFLKENLTADVYEEVTKLLETKSQVFVSKDYWTSRWVYQDWKQDWYKDYKLHSKLYGW</sequence>